<organism evidence="1 2">
    <name type="scientific">Paramuricea clavata</name>
    <name type="common">Red gorgonian</name>
    <name type="synonym">Violescent sea-whip</name>
    <dbReference type="NCBI Taxonomy" id="317549"/>
    <lineage>
        <taxon>Eukaryota</taxon>
        <taxon>Metazoa</taxon>
        <taxon>Cnidaria</taxon>
        <taxon>Anthozoa</taxon>
        <taxon>Octocorallia</taxon>
        <taxon>Malacalcyonacea</taxon>
        <taxon>Plexauridae</taxon>
        <taxon>Paramuricea</taxon>
    </lineage>
</organism>
<dbReference type="InterPro" id="IPR011029">
    <property type="entry name" value="DEATH-like_dom_sf"/>
</dbReference>
<gene>
    <name evidence="1" type="ORF">PACLA_8A040275</name>
</gene>
<sequence>MGVLKCLLNKENKSLQSRPEHTFLNYDDSSDSISKLRKPHVFATNHDYTEVVPSVEHHLSSSEYHLYVGDVHAFIPMNNCSGHVHSDFGLEIINDDSYFPMVKPTQCICSPIVHLKPHGTKFHCTDPAIIILPLMVCSDANNVITCLCSDTSVDEDPAWKLLNPNDYEVCGSFVKLRTTHFSFFTAVVNKHYPEASRMIYAGVGGTLDIPEVPGVQVTFPGSAVKYDIEATIKVMYADGIYDVDHADPTSYALAAPVVKLGPTGHKFNPDSIEPVQVQLPLPHGKEIVQNCGRPYLTFWQSTTAEGQELEWKLFKTTYQIIEDEDHRLYVCFPVTHFTFFRALWSVLDSAIHEAKIGASFFYPNFEFCISFQAFMSEHSADETFGLCCLCYKKGTTPESIGNYPVFVGSSGLRMVKSGLLQIRIVSNLFEANTDFGEETLMQREFFTGRPFDKQFACKFTCPRTPGQSTIGKIYIERVLDNSDTELLFDFVLAKPPTSEERPRTTNNGHHNRRTEIDHQSNWEGQLSQELANILSIKTDQDLGDGVWEDIARALGYTMLEIDMKFKDSDEPFTKLLEDYKKRGGSANDFISAMYSVGRNANLSSFERRLRDILPSSSDREVEDDVEGCAGSISPSHTSSSSGVILPTAPINSRKRRHADIPPGPISDTKLSEVAGRVKHKWKRLGRTLELREDQITEIERDYQVDGIQEQAYQMLLTWRESYPDNGYETLSQALGKHSFNTVARQLYYSP</sequence>
<evidence type="ECO:0000313" key="2">
    <source>
        <dbReference type="Proteomes" id="UP001152795"/>
    </source>
</evidence>
<dbReference type="OrthoDB" id="1394818at2759"/>
<dbReference type="EMBL" id="CACRXK020024404">
    <property type="protein sequence ID" value="CAB4038621.1"/>
    <property type="molecule type" value="Genomic_DNA"/>
</dbReference>
<dbReference type="InterPro" id="IPR000906">
    <property type="entry name" value="ZU5_dom"/>
</dbReference>
<name>A0A6S7K5M4_PARCT</name>
<proteinExistence type="predicted"/>
<dbReference type="Gene3D" id="1.10.533.10">
    <property type="entry name" value="Death Domain, Fas"/>
    <property type="match status" value="2"/>
</dbReference>
<dbReference type="Pfam" id="PF00531">
    <property type="entry name" value="Death"/>
    <property type="match status" value="1"/>
</dbReference>
<dbReference type="InterPro" id="IPR000488">
    <property type="entry name" value="Death_dom"/>
</dbReference>
<dbReference type="SUPFAM" id="SSF47986">
    <property type="entry name" value="DEATH domain"/>
    <property type="match status" value="1"/>
</dbReference>
<dbReference type="PANTHER" id="PTHR35205:SF1">
    <property type="entry name" value="ZU5 DOMAIN-CONTAINING PROTEIN"/>
    <property type="match status" value="1"/>
</dbReference>
<keyword evidence="2" id="KW-1185">Reference proteome</keyword>
<dbReference type="SMART" id="SM00005">
    <property type="entry name" value="DEATH"/>
    <property type="match status" value="1"/>
</dbReference>
<comment type="caution">
    <text evidence="1">The sequence shown here is derived from an EMBL/GenBank/DDBJ whole genome shotgun (WGS) entry which is preliminary data.</text>
</comment>
<dbReference type="PANTHER" id="PTHR35205">
    <property type="entry name" value="NB-ARC AND TPR DOMAIN PROTEIN"/>
    <property type="match status" value="1"/>
</dbReference>
<accession>A0A6S7K5M4</accession>
<dbReference type="Gene3D" id="2.60.220.30">
    <property type="match status" value="2"/>
</dbReference>
<dbReference type="CDD" id="cd01670">
    <property type="entry name" value="Death"/>
    <property type="match status" value="1"/>
</dbReference>
<dbReference type="GO" id="GO:0007165">
    <property type="term" value="P:signal transduction"/>
    <property type="evidence" value="ECO:0007669"/>
    <property type="project" value="InterPro"/>
</dbReference>
<dbReference type="Pfam" id="PF00791">
    <property type="entry name" value="ZU5"/>
    <property type="match status" value="2"/>
</dbReference>
<protein>
    <submittedName>
        <fullName evidence="1">P53-induced with a death domain</fullName>
    </submittedName>
</protein>
<reference evidence="1" key="1">
    <citation type="submission" date="2020-04" db="EMBL/GenBank/DDBJ databases">
        <authorList>
            <person name="Alioto T."/>
            <person name="Alioto T."/>
            <person name="Gomez Garrido J."/>
        </authorList>
    </citation>
    <scope>NUCLEOTIDE SEQUENCE</scope>
    <source>
        <strain evidence="1">A484AB</strain>
    </source>
</reference>
<dbReference type="PROSITE" id="PS50017">
    <property type="entry name" value="DEATH_DOMAIN"/>
    <property type="match status" value="2"/>
</dbReference>
<dbReference type="AlphaFoldDB" id="A0A6S7K5M4"/>
<evidence type="ECO:0000313" key="1">
    <source>
        <dbReference type="EMBL" id="CAB4038621.1"/>
    </source>
</evidence>
<dbReference type="Proteomes" id="UP001152795">
    <property type="component" value="Unassembled WGS sequence"/>
</dbReference>